<gene>
    <name evidence="1" type="ORF">KP79_PYT23253</name>
</gene>
<dbReference type="AlphaFoldDB" id="A0A210Q615"/>
<reference evidence="1 2" key="1">
    <citation type="journal article" date="2017" name="Nat. Ecol. Evol.">
        <title>Scallop genome provides insights into evolution of bilaterian karyotype and development.</title>
        <authorList>
            <person name="Wang S."/>
            <person name="Zhang J."/>
            <person name="Jiao W."/>
            <person name="Li J."/>
            <person name="Xun X."/>
            <person name="Sun Y."/>
            <person name="Guo X."/>
            <person name="Huan P."/>
            <person name="Dong B."/>
            <person name="Zhang L."/>
            <person name="Hu X."/>
            <person name="Sun X."/>
            <person name="Wang J."/>
            <person name="Zhao C."/>
            <person name="Wang Y."/>
            <person name="Wang D."/>
            <person name="Huang X."/>
            <person name="Wang R."/>
            <person name="Lv J."/>
            <person name="Li Y."/>
            <person name="Zhang Z."/>
            <person name="Liu B."/>
            <person name="Lu W."/>
            <person name="Hui Y."/>
            <person name="Liang J."/>
            <person name="Zhou Z."/>
            <person name="Hou R."/>
            <person name="Li X."/>
            <person name="Liu Y."/>
            <person name="Li H."/>
            <person name="Ning X."/>
            <person name="Lin Y."/>
            <person name="Zhao L."/>
            <person name="Xing Q."/>
            <person name="Dou J."/>
            <person name="Li Y."/>
            <person name="Mao J."/>
            <person name="Guo H."/>
            <person name="Dou H."/>
            <person name="Li T."/>
            <person name="Mu C."/>
            <person name="Jiang W."/>
            <person name="Fu Q."/>
            <person name="Fu X."/>
            <person name="Miao Y."/>
            <person name="Liu J."/>
            <person name="Yu Q."/>
            <person name="Li R."/>
            <person name="Liao H."/>
            <person name="Li X."/>
            <person name="Kong Y."/>
            <person name="Jiang Z."/>
            <person name="Chourrout D."/>
            <person name="Li R."/>
            <person name="Bao Z."/>
        </authorList>
    </citation>
    <scope>NUCLEOTIDE SEQUENCE [LARGE SCALE GENOMIC DNA]</scope>
    <source>
        <strain evidence="1 2">PY_sf001</strain>
    </source>
</reference>
<evidence type="ECO:0000313" key="1">
    <source>
        <dbReference type="EMBL" id="OWF44155.1"/>
    </source>
</evidence>
<evidence type="ECO:0000313" key="2">
    <source>
        <dbReference type="Proteomes" id="UP000242188"/>
    </source>
</evidence>
<organism evidence="1 2">
    <name type="scientific">Mizuhopecten yessoensis</name>
    <name type="common">Japanese scallop</name>
    <name type="synonym">Patinopecten yessoensis</name>
    <dbReference type="NCBI Taxonomy" id="6573"/>
    <lineage>
        <taxon>Eukaryota</taxon>
        <taxon>Metazoa</taxon>
        <taxon>Spiralia</taxon>
        <taxon>Lophotrochozoa</taxon>
        <taxon>Mollusca</taxon>
        <taxon>Bivalvia</taxon>
        <taxon>Autobranchia</taxon>
        <taxon>Pteriomorphia</taxon>
        <taxon>Pectinida</taxon>
        <taxon>Pectinoidea</taxon>
        <taxon>Pectinidae</taxon>
        <taxon>Mizuhopecten</taxon>
    </lineage>
</organism>
<name>A0A210Q615_MIZYE</name>
<keyword evidence="2" id="KW-1185">Reference proteome</keyword>
<dbReference type="Proteomes" id="UP000242188">
    <property type="component" value="Unassembled WGS sequence"/>
</dbReference>
<comment type="caution">
    <text evidence="1">The sequence shown here is derived from an EMBL/GenBank/DDBJ whole genome shotgun (WGS) entry which is preliminary data.</text>
</comment>
<accession>A0A210Q615</accession>
<proteinExistence type="predicted"/>
<sequence>MQYYWCVLVYTSGDKRPDGVHITTGLYRAVISTTSLYTSCFGDRSSVLPKEVQSVLSVSLLLVHKASVNLP</sequence>
<protein>
    <submittedName>
        <fullName evidence="1">Uncharacterized protein</fullName>
    </submittedName>
</protein>
<dbReference type="EMBL" id="NEDP02004871">
    <property type="protein sequence ID" value="OWF44155.1"/>
    <property type="molecule type" value="Genomic_DNA"/>
</dbReference>